<dbReference type="AlphaFoldDB" id="A0A2P9ARI3"/>
<evidence type="ECO:0000313" key="1">
    <source>
        <dbReference type="EMBL" id="SJM33778.1"/>
    </source>
</evidence>
<keyword evidence="2" id="KW-1185">Reference proteome</keyword>
<gene>
    <name evidence="1" type="ORF">BQ8482_360179</name>
</gene>
<sequence>MLRMWRAFVFPALCHECGFVWGLSYQDAAIHSGNLYRFDGWVRLATSRSGTDPRSGRKGRRKIIWGWCDEAGE</sequence>
<evidence type="ECO:0000313" key="2">
    <source>
        <dbReference type="Proteomes" id="UP000245698"/>
    </source>
</evidence>
<dbReference type="Proteomes" id="UP000245698">
    <property type="component" value="Unassembled WGS sequence"/>
</dbReference>
<organism evidence="1 2">
    <name type="scientific">Mesorhizobium delmotii</name>
    <dbReference type="NCBI Taxonomy" id="1631247"/>
    <lineage>
        <taxon>Bacteria</taxon>
        <taxon>Pseudomonadati</taxon>
        <taxon>Pseudomonadota</taxon>
        <taxon>Alphaproteobacteria</taxon>
        <taxon>Hyphomicrobiales</taxon>
        <taxon>Phyllobacteriaceae</taxon>
        <taxon>Mesorhizobium</taxon>
    </lineage>
</organism>
<proteinExistence type="predicted"/>
<protein>
    <submittedName>
        <fullName evidence="1">Uncharacterized protein</fullName>
    </submittedName>
</protein>
<dbReference type="EMBL" id="FUIG01000044">
    <property type="protein sequence ID" value="SJM33778.1"/>
    <property type="molecule type" value="Genomic_DNA"/>
</dbReference>
<name>A0A2P9ARI3_9HYPH</name>
<reference evidence="2" key="1">
    <citation type="submission" date="2016-12" db="EMBL/GenBank/DDBJ databases">
        <authorList>
            <person name="Brunel B."/>
        </authorList>
    </citation>
    <scope>NUCLEOTIDE SEQUENCE [LARGE SCALE GENOMIC DNA]</scope>
</reference>
<accession>A0A2P9ARI3</accession>